<evidence type="ECO:0000256" key="1">
    <source>
        <dbReference type="ARBA" id="ARBA00001974"/>
    </source>
</evidence>
<dbReference type="InterPro" id="IPR013786">
    <property type="entry name" value="AcylCoA_DH/ox_N"/>
</dbReference>
<dbReference type="PANTHER" id="PTHR48083:SF13">
    <property type="entry name" value="ACYL-COA DEHYDROGENASE FAMILY MEMBER 11"/>
    <property type="match status" value="1"/>
</dbReference>
<dbReference type="PANTHER" id="PTHR48083">
    <property type="entry name" value="MEDIUM-CHAIN SPECIFIC ACYL-COA DEHYDROGENASE, MITOCHONDRIAL-RELATED"/>
    <property type="match status" value="1"/>
</dbReference>
<dbReference type="FunFam" id="1.20.140.10:FF:000018">
    <property type="entry name" value="Acyl-CoA dehydrogenase family member 10"/>
    <property type="match status" value="1"/>
</dbReference>
<dbReference type="GO" id="GO:0033539">
    <property type="term" value="P:fatty acid beta-oxidation using acyl-CoA dehydrogenase"/>
    <property type="evidence" value="ECO:0007669"/>
    <property type="project" value="TreeGrafter"/>
</dbReference>
<evidence type="ECO:0000259" key="7">
    <source>
        <dbReference type="Pfam" id="PF00441"/>
    </source>
</evidence>
<dbReference type="OrthoDB" id="9769473at2"/>
<dbReference type="Pfam" id="PF02771">
    <property type="entry name" value="Acyl-CoA_dh_N"/>
    <property type="match status" value="1"/>
</dbReference>
<dbReference type="GO" id="GO:0003995">
    <property type="term" value="F:acyl-CoA dehydrogenase activity"/>
    <property type="evidence" value="ECO:0007669"/>
    <property type="project" value="TreeGrafter"/>
</dbReference>
<accession>A0A368XQ58</accession>
<evidence type="ECO:0000256" key="5">
    <source>
        <dbReference type="ARBA" id="ARBA00022827"/>
    </source>
</evidence>
<dbReference type="InterPro" id="IPR046373">
    <property type="entry name" value="Acyl-CoA_Oxase/DH_mid-dom_sf"/>
</dbReference>
<evidence type="ECO:0000259" key="9">
    <source>
        <dbReference type="Pfam" id="PF02771"/>
    </source>
</evidence>
<sequence length="423" mass="47020">MDFAYSPKTEALRQRVLRFMDEHIYPAESTYHAELEANTAAGKRWTPLKTIEDLKAKARAQDLWNLFLPEDTAELSGFKGAGLSNEEYAPLAEIMGRVPFASEVFNCSAPDTGNMETIARYGSDEHRARWLQPLLEGQIRSAFAMTEPDVASSDATNIATRIERDGDDYVINGRKWWISGAGDPRCAVYITMGKSDPDAARHQQQSMVLVPADAPGIKVLRPLNVMGYDDAPHGHMEMLFENVRVPASNMLLGQGRGFEIAQGRLGPGRIHHCMRLIGLAERALELMCRRAASRVAFGKTVAQQTVTQERIAEARCKIDMARLLTLKTAWLMDKAGNKVAKNEIAMIKVVAPSMACQVIDWAMQVHGGGGMCDDFPLAFAYTHARTLRFADGPDEVHRNAIAKMELGKYADRPQQHDMPVTRF</sequence>
<dbReference type="Proteomes" id="UP000252884">
    <property type="component" value="Unassembled WGS sequence"/>
</dbReference>
<evidence type="ECO:0000259" key="8">
    <source>
        <dbReference type="Pfam" id="PF02770"/>
    </source>
</evidence>
<evidence type="ECO:0000256" key="2">
    <source>
        <dbReference type="ARBA" id="ARBA00009347"/>
    </source>
</evidence>
<dbReference type="SUPFAM" id="SSF47203">
    <property type="entry name" value="Acyl-CoA dehydrogenase C-terminal domain-like"/>
    <property type="match status" value="1"/>
</dbReference>
<dbReference type="Gene3D" id="1.20.140.10">
    <property type="entry name" value="Butyryl-CoA Dehydrogenase, subunit A, domain 3"/>
    <property type="match status" value="1"/>
</dbReference>
<dbReference type="FunFam" id="2.40.110.10:FF:000002">
    <property type="entry name" value="Acyl-CoA dehydrogenase fadE12"/>
    <property type="match status" value="1"/>
</dbReference>
<protein>
    <submittedName>
        <fullName evidence="10">Acyl-CoA dehydrogenase</fullName>
    </submittedName>
</protein>
<keyword evidence="5" id="KW-0274">FAD</keyword>
<gene>
    <name evidence="10" type="ORF">DES41_10559</name>
</gene>
<evidence type="ECO:0000313" key="10">
    <source>
        <dbReference type="EMBL" id="RCW70121.1"/>
    </source>
</evidence>
<evidence type="ECO:0000256" key="3">
    <source>
        <dbReference type="ARBA" id="ARBA00011738"/>
    </source>
</evidence>
<dbReference type="GO" id="GO:0005737">
    <property type="term" value="C:cytoplasm"/>
    <property type="evidence" value="ECO:0007669"/>
    <property type="project" value="TreeGrafter"/>
</dbReference>
<keyword evidence="11" id="KW-1185">Reference proteome</keyword>
<evidence type="ECO:0000256" key="4">
    <source>
        <dbReference type="ARBA" id="ARBA00022630"/>
    </source>
</evidence>
<comment type="cofactor">
    <cofactor evidence="1">
        <name>FAD</name>
        <dbReference type="ChEBI" id="CHEBI:57692"/>
    </cofactor>
</comment>
<dbReference type="Gene3D" id="1.10.540.10">
    <property type="entry name" value="Acyl-CoA dehydrogenase/oxidase, N-terminal domain"/>
    <property type="match status" value="1"/>
</dbReference>
<dbReference type="RefSeq" id="WP_114469096.1">
    <property type="nucleotide sequence ID" value="NZ_QPJK01000005.1"/>
</dbReference>
<feature type="domain" description="Acyl-CoA dehydrogenase/oxidase C-terminal" evidence="7">
    <location>
        <begin position="255"/>
        <end position="403"/>
    </location>
</feature>
<name>A0A368XQ58_9BURK</name>
<dbReference type="SUPFAM" id="SSF56645">
    <property type="entry name" value="Acyl-CoA dehydrogenase NM domain-like"/>
    <property type="match status" value="1"/>
</dbReference>
<organism evidence="10 11">
    <name type="scientific">Pseudorhodoferax soli</name>
    <dbReference type="NCBI Taxonomy" id="545864"/>
    <lineage>
        <taxon>Bacteria</taxon>
        <taxon>Pseudomonadati</taxon>
        <taxon>Pseudomonadota</taxon>
        <taxon>Betaproteobacteria</taxon>
        <taxon>Burkholderiales</taxon>
        <taxon>Comamonadaceae</taxon>
    </lineage>
</organism>
<dbReference type="InterPro" id="IPR006091">
    <property type="entry name" value="Acyl-CoA_Oxase/DH_mid-dom"/>
</dbReference>
<comment type="subunit">
    <text evidence="3">Homodimer.</text>
</comment>
<dbReference type="InterPro" id="IPR036250">
    <property type="entry name" value="AcylCo_DH-like_C"/>
</dbReference>
<dbReference type="Gene3D" id="2.40.110.10">
    <property type="entry name" value="Butyryl-CoA Dehydrogenase, subunit A, domain 2"/>
    <property type="match status" value="1"/>
</dbReference>
<dbReference type="EMBL" id="QPJK01000005">
    <property type="protein sequence ID" value="RCW70121.1"/>
    <property type="molecule type" value="Genomic_DNA"/>
</dbReference>
<proteinExistence type="inferred from homology"/>
<keyword evidence="6" id="KW-0560">Oxidoreductase</keyword>
<dbReference type="Pfam" id="PF02770">
    <property type="entry name" value="Acyl-CoA_dh_M"/>
    <property type="match status" value="1"/>
</dbReference>
<dbReference type="GO" id="GO:0050660">
    <property type="term" value="F:flavin adenine dinucleotide binding"/>
    <property type="evidence" value="ECO:0007669"/>
    <property type="project" value="InterPro"/>
</dbReference>
<reference evidence="10 11" key="1">
    <citation type="submission" date="2018-07" db="EMBL/GenBank/DDBJ databases">
        <title>Genomic Encyclopedia of Type Strains, Phase IV (KMG-IV): sequencing the most valuable type-strain genomes for metagenomic binning, comparative biology and taxonomic classification.</title>
        <authorList>
            <person name="Goeker M."/>
        </authorList>
    </citation>
    <scope>NUCLEOTIDE SEQUENCE [LARGE SCALE GENOMIC DNA]</scope>
    <source>
        <strain evidence="10 11">DSM 21634</strain>
    </source>
</reference>
<dbReference type="Pfam" id="PF00441">
    <property type="entry name" value="Acyl-CoA_dh_1"/>
    <property type="match status" value="1"/>
</dbReference>
<dbReference type="InterPro" id="IPR009100">
    <property type="entry name" value="AcylCoA_DH/oxidase_NM_dom_sf"/>
</dbReference>
<dbReference type="InterPro" id="IPR050741">
    <property type="entry name" value="Acyl-CoA_dehydrogenase"/>
</dbReference>
<dbReference type="AlphaFoldDB" id="A0A368XQ58"/>
<feature type="domain" description="Acyl-CoA dehydrogenase/oxidase N-terminal" evidence="9">
    <location>
        <begin position="7"/>
        <end position="137"/>
    </location>
</feature>
<comment type="similarity">
    <text evidence="2">Belongs to the acyl-CoA dehydrogenase family.</text>
</comment>
<dbReference type="InterPro" id="IPR037069">
    <property type="entry name" value="AcylCoA_DH/ox_N_sf"/>
</dbReference>
<feature type="domain" description="Acyl-CoA oxidase/dehydrogenase middle" evidence="8">
    <location>
        <begin position="142"/>
        <end position="238"/>
    </location>
</feature>
<keyword evidence="4" id="KW-0285">Flavoprotein</keyword>
<evidence type="ECO:0000256" key="6">
    <source>
        <dbReference type="ARBA" id="ARBA00023002"/>
    </source>
</evidence>
<evidence type="ECO:0000313" key="11">
    <source>
        <dbReference type="Proteomes" id="UP000252884"/>
    </source>
</evidence>
<comment type="caution">
    <text evidence="10">The sequence shown here is derived from an EMBL/GenBank/DDBJ whole genome shotgun (WGS) entry which is preliminary data.</text>
</comment>
<dbReference type="InterPro" id="IPR009075">
    <property type="entry name" value="AcylCo_DH/oxidase_C"/>
</dbReference>